<gene>
    <name evidence="1" type="ORF">HPB50_019246</name>
</gene>
<organism evidence="1 2">
    <name type="scientific">Hyalomma asiaticum</name>
    <name type="common">Tick</name>
    <dbReference type="NCBI Taxonomy" id="266040"/>
    <lineage>
        <taxon>Eukaryota</taxon>
        <taxon>Metazoa</taxon>
        <taxon>Ecdysozoa</taxon>
        <taxon>Arthropoda</taxon>
        <taxon>Chelicerata</taxon>
        <taxon>Arachnida</taxon>
        <taxon>Acari</taxon>
        <taxon>Parasitiformes</taxon>
        <taxon>Ixodida</taxon>
        <taxon>Ixodoidea</taxon>
        <taxon>Ixodidae</taxon>
        <taxon>Hyalomminae</taxon>
        <taxon>Hyalomma</taxon>
    </lineage>
</organism>
<comment type="caution">
    <text evidence="1">The sequence shown here is derived from an EMBL/GenBank/DDBJ whole genome shotgun (WGS) entry which is preliminary data.</text>
</comment>
<protein>
    <submittedName>
        <fullName evidence="1">Uncharacterized protein</fullName>
    </submittedName>
</protein>
<keyword evidence="2" id="KW-1185">Reference proteome</keyword>
<name>A0ACB7T3K2_HYAAI</name>
<proteinExistence type="predicted"/>
<evidence type="ECO:0000313" key="2">
    <source>
        <dbReference type="Proteomes" id="UP000821845"/>
    </source>
</evidence>
<accession>A0ACB7T3K2</accession>
<dbReference type="Proteomes" id="UP000821845">
    <property type="component" value="Chromosome 11"/>
</dbReference>
<evidence type="ECO:0000313" key="1">
    <source>
        <dbReference type="EMBL" id="KAH6941515.1"/>
    </source>
</evidence>
<dbReference type="EMBL" id="CM023491">
    <property type="protein sequence ID" value="KAH6941515.1"/>
    <property type="molecule type" value="Genomic_DNA"/>
</dbReference>
<sequence>MAQETSRGAAGNCVDSTSATLPPRKRRRRRKRVRNARASGKLHGFLEANGGPTTSNAAEESDASVPSIDDEVEKKAVSLQGTPLCKHVQELSSVSFAQDTDAAAVLNGSRQGVETTKQHNASDLEARSCQLSDAEIDGEVSMKVTEEPPYSLNSQDEPLTKSPEEASPQCHGSDKAALPADTGGSVNPPCSEVCTAESGLLHAQQARRSTKSRRLRVIESSTEESSDEQELSSVSIVRDVSTARTLQCDQHDVKMTERDKLGDLEEMSREHHGAKTRANMSLTKGRKKHDGHIDDSTESFLSSSDDEVASKCDGHQVHDNATKAASSSSGADITAEGGEQSHREDAAVTLLNSDAEPVCEVSSSSSKFEFPDERPCRQGASGSSFKKSPVALSPDGNCSRLTSTPIAKTFEDKEGHKKMTSHSPEPEVKKSKGSNAEKTFEAHSDSEYRSSAKLENVQHLPALTVKAEYVPTVSTLKKTRRTRIVISSDTSDEERSVQHLAPESETSEEEYRDERAAHKTGLSETLVRGLNLFSSESSDDLNVEHLTQQRVESSDEEGIVGHSAQEAKFSDEESSIEYPPLQETKSSDEKVSLEHSRQDTEPPDQGTVKHSALQGHCYETSNGTYSAPQETESFDEEGIVEHTMPEEADLPLGGAVVGLSRQDAKSSKEGGSADLTAMGEESLNKKVGVEHSAPQEVESSDAAQPEAGQPAVFSEFADEIPCGQQSPSASSLQNMHFSPPESDRDGSLSPVVQATSHQAAESDADTLELQVQ</sequence>
<reference evidence="1" key="1">
    <citation type="submission" date="2020-05" db="EMBL/GenBank/DDBJ databases">
        <title>Large-scale comparative analyses of tick genomes elucidate their genetic diversity and vector capacities.</title>
        <authorList>
            <person name="Jia N."/>
            <person name="Wang J."/>
            <person name="Shi W."/>
            <person name="Du L."/>
            <person name="Sun Y."/>
            <person name="Zhan W."/>
            <person name="Jiang J."/>
            <person name="Wang Q."/>
            <person name="Zhang B."/>
            <person name="Ji P."/>
            <person name="Sakyi L.B."/>
            <person name="Cui X."/>
            <person name="Yuan T."/>
            <person name="Jiang B."/>
            <person name="Yang W."/>
            <person name="Lam T.T.-Y."/>
            <person name="Chang Q."/>
            <person name="Ding S."/>
            <person name="Wang X."/>
            <person name="Zhu J."/>
            <person name="Ruan X."/>
            <person name="Zhao L."/>
            <person name="Wei J."/>
            <person name="Que T."/>
            <person name="Du C."/>
            <person name="Cheng J."/>
            <person name="Dai P."/>
            <person name="Han X."/>
            <person name="Huang E."/>
            <person name="Gao Y."/>
            <person name="Liu J."/>
            <person name="Shao H."/>
            <person name="Ye R."/>
            <person name="Li L."/>
            <person name="Wei W."/>
            <person name="Wang X."/>
            <person name="Wang C."/>
            <person name="Yang T."/>
            <person name="Huo Q."/>
            <person name="Li W."/>
            <person name="Guo W."/>
            <person name="Chen H."/>
            <person name="Zhou L."/>
            <person name="Ni X."/>
            <person name="Tian J."/>
            <person name="Zhou Y."/>
            <person name="Sheng Y."/>
            <person name="Liu T."/>
            <person name="Pan Y."/>
            <person name="Xia L."/>
            <person name="Li J."/>
            <person name="Zhao F."/>
            <person name="Cao W."/>
        </authorList>
    </citation>
    <scope>NUCLEOTIDE SEQUENCE</scope>
    <source>
        <strain evidence="1">Hyas-2018</strain>
    </source>
</reference>